<dbReference type="PRINTS" id="PR00081">
    <property type="entry name" value="GDHRDH"/>
</dbReference>
<evidence type="ECO:0000313" key="2">
    <source>
        <dbReference type="Proteomes" id="UP000695022"/>
    </source>
</evidence>
<gene>
    <name evidence="3" type="primary">LOC106819275</name>
</gene>
<protein>
    <submittedName>
        <fullName evidence="3">Retinol dehydrogenase 11-like</fullName>
    </submittedName>
</protein>
<dbReference type="Pfam" id="PF00106">
    <property type="entry name" value="adh_short"/>
    <property type="match status" value="1"/>
</dbReference>
<dbReference type="SUPFAM" id="SSF51735">
    <property type="entry name" value="NAD(P)-binding Rossmann-fold domains"/>
    <property type="match status" value="1"/>
</dbReference>
<evidence type="ECO:0000256" key="1">
    <source>
        <dbReference type="ARBA" id="ARBA00023002"/>
    </source>
</evidence>
<keyword evidence="2" id="KW-1185">Reference proteome</keyword>
<dbReference type="GeneID" id="106819275"/>
<accession>A0ABM1F4N5</accession>
<name>A0ABM1F4N5_PRICU</name>
<dbReference type="PANTHER" id="PTHR43157">
    <property type="entry name" value="PHOSPHATIDYLINOSITOL-GLYCAN BIOSYNTHESIS CLASS F PROTEIN-RELATED"/>
    <property type="match status" value="1"/>
</dbReference>
<keyword evidence="1" id="KW-0560">Oxidoreductase</keyword>
<reference evidence="3" key="1">
    <citation type="submission" date="2025-08" db="UniProtKB">
        <authorList>
            <consortium name="RefSeq"/>
        </authorList>
    </citation>
    <scope>IDENTIFICATION</scope>
</reference>
<dbReference type="PANTHER" id="PTHR43157:SF31">
    <property type="entry name" value="PHOSPHATIDYLINOSITOL-GLYCAN BIOSYNTHESIS CLASS F PROTEIN"/>
    <property type="match status" value="1"/>
</dbReference>
<sequence>MKKSDFVNANDDDACAHVILACRNVEKAEKARTDIQALTGRNDVTVMQLDLASTSSVRKFVEQLIERTFLLTVLLLDRLRESAPSRVVTLSSVAHGYGQINWDDLMSEKSYSKMGAYSQSKLANILFSRELARRMSGTGVSTYAVHPGYINTAMWNRLPLMSVGPLRWLTNLFLDSPLDGAQTSIHCAVSEELAEETGLYYS</sequence>
<evidence type="ECO:0000313" key="3">
    <source>
        <dbReference type="RefSeq" id="XP_014679406.1"/>
    </source>
</evidence>
<dbReference type="Gene3D" id="3.40.50.720">
    <property type="entry name" value="NAD(P)-binding Rossmann-like Domain"/>
    <property type="match status" value="2"/>
</dbReference>
<organism evidence="2 3">
    <name type="scientific">Priapulus caudatus</name>
    <name type="common">Priapulid worm</name>
    <dbReference type="NCBI Taxonomy" id="37621"/>
    <lineage>
        <taxon>Eukaryota</taxon>
        <taxon>Metazoa</taxon>
        <taxon>Ecdysozoa</taxon>
        <taxon>Scalidophora</taxon>
        <taxon>Priapulida</taxon>
        <taxon>Priapulimorpha</taxon>
        <taxon>Priapulimorphida</taxon>
        <taxon>Priapulidae</taxon>
        <taxon>Priapulus</taxon>
    </lineage>
</organism>
<dbReference type="RefSeq" id="XP_014679406.1">
    <property type="nucleotide sequence ID" value="XM_014823920.1"/>
</dbReference>
<dbReference type="InterPro" id="IPR036291">
    <property type="entry name" value="NAD(P)-bd_dom_sf"/>
</dbReference>
<dbReference type="Proteomes" id="UP000695022">
    <property type="component" value="Unplaced"/>
</dbReference>
<dbReference type="InterPro" id="IPR002347">
    <property type="entry name" value="SDR_fam"/>
</dbReference>
<proteinExistence type="predicted"/>